<dbReference type="RefSeq" id="WP_082645459.1">
    <property type="nucleotide sequence ID" value="NZ_CYSF01000009.1"/>
</dbReference>
<dbReference type="CDD" id="cd00254">
    <property type="entry name" value="LT-like"/>
    <property type="match status" value="1"/>
</dbReference>
<evidence type="ECO:0000313" key="6">
    <source>
        <dbReference type="Proteomes" id="UP000051681"/>
    </source>
</evidence>
<evidence type="ECO:0000259" key="4">
    <source>
        <dbReference type="Pfam" id="PF01464"/>
    </source>
</evidence>
<dbReference type="STRING" id="340021.TM5383_02184"/>
<dbReference type="PANTHER" id="PTHR37423:SF2">
    <property type="entry name" value="MEMBRANE-BOUND LYTIC MUREIN TRANSGLYCOSYLASE C"/>
    <property type="match status" value="1"/>
</dbReference>
<dbReference type="GO" id="GO:0016829">
    <property type="term" value="F:lyase activity"/>
    <property type="evidence" value="ECO:0007669"/>
    <property type="project" value="UniProtKB-KW"/>
</dbReference>
<evidence type="ECO:0000313" key="5">
    <source>
        <dbReference type="EMBL" id="CUH84963.1"/>
    </source>
</evidence>
<gene>
    <name evidence="5" type="primary">slt_2</name>
    <name evidence="5" type="ORF">TM5383_02184</name>
</gene>
<evidence type="ECO:0000256" key="3">
    <source>
        <dbReference type="SAM" id="SignalP"/>
    </source>
</evidence>
<organism evidence="5 6">
    <name type="scientific">Thalassovita mediterranea</name>
    <dbReference type="NCBI Taxonomy" id="340021"/>
    <lineage>
        <taxon>Bacteria</taxon>
        <taxon>Pseudomonadati</taxon>
        <taxon>Pseudomonadota</taxon>
        <taxon>Alphaproteobacteria</taxon>
        <taxon>Rhodobacterales</taxon>
        <taxon>Roseobacteraceae</taxon>
        <taxon>Thalassovita</taxon>
    </lineage>
</organism>
<feature type="chain" id="PRO_5006015800" evidence="3">
    <location>
        <begin position="29"/>
        <end position="204"/>
    </location>
</feature>
<dbReference type="AlphaFoldDB" id="A0A0N7M230"/>
<dbReference type="InterPro" id="IPR008258">
    <property type="entry name" value="Transglycosylase_SLT_dom_1"/>
</dbReference>
<dbReference type="EMBL" id="CYSF01000009">
    <property type="protein sequence ID" value="CUH84963.1"/>
    <property type="molecule type" value="Genomic_DNA"/>
</dbReference>
<keyword evidence="3" id="KW-0732">Signal</keyword>
<evidence type="ECO:0000256" key="1">
    <source>
        <dbReference type="ARBA" id="ARBA00007734"/>
    </source>
</evidence>
<keyword evidence="5" id="KW-0456">Lyase</keyword>
<dbReference type="SUPFAM" id="SSF53955">
    <property type="entry name" value="Lysozyme-like"/>
    <property type="match status" value="1"/>
</dbReference>
<protein>
    <submittedName>
        <fullName evidence="5">Soluble lytic murein transglycosylase</fullName>
        <ecNumber evidence="5">4.2.2.-</ecNumber>
    </submittedName>
</protein>
<comment type="similarity">
    <text evidence="2">Belongs to the virb1 family.</text>
</comment>
<name>A0A0N7M230_9RHOB</name>
<dbReference type="OrthoDB" id="9815002at2"/>
<accession>A0A0N7M230</accession>
<sequence length="204" mass="22079">MTHRTAKSSWIGLLALAMTVAMVPVDHAGAADLKGSKSRVKLFKSQTNLLDGRLKGQDNLSVSIAAPVVRTPTKWDGEGFEGKYDGPYLDMARSAARRHNIPEDMFLKLVQQESGFNAKAVSPKGALGLAQLMPATAATLGVDPHDPYENLDGGARYLAEQYRTFGSWRLALAAYNAGPGAVKKHRGVPPFKETRDYVRIILGS</sequence>
<dbReference type="Pfam" id="PF01464">
    <property type="entry name" value="SLT"/>
    <property type="match status" value="1"/>
</dbReference>
<comment type="similarity">
    <text evidence="1">Belongs to the transglycosylase Slt family.</text>
</comment>
<feature type="domain" description="Transglycosylase SLT" evidence="4">
    <location>
        <begin position="91"/>
        <end position="195"/>
    </location>
</feature>
<reference evidence="5 6" key="1">
    <citation type="submission" date="2015-09" db="EMBL/GenBank/DDBJ databases">
        <authorList>
            <consortium name="Swine Surveillance"/>
        </authorList>
    </citation>
    <scope>NUCLEOTIDE SEQUENCE [LARGE SCALE GENOMIC DNA]</scope>
    <source>
        <strain evidence="5 6">CECT 8383</strain>
    </source>
</reference>
<evidence type="ECO:0000256" key="2">
    <source>
        <dbReference type="ARBA" id="ARBA00009387"/>
    </source>
</evidence>
<dbReference type="EC" id="4.2.2.-" evidence="5"/>
<feature type="signal peptide" evidence="3">
    <location>
        <begin position="1"/>
        <end position="28"/>
    </location>
</feature>
<proteinExistence type="inferred from homology"/>
<dbReference type="Proteomes" id="UP000051681">
    <property type="component" value="Unassembled WGS sequence"/>
</dbReference>
<dbReference type="InterPro" id="IPR023346">
    <property type="entry name" value="Lysozyme-like_dom_sf"/>
</dbReference>
<dbReference type="Gene3D" id="1.10.530.10">
    <property type="match status" value="1"/>
</dbReference>
<keyword evidence="6" id="KW-1185">Reference proteome</keyword>
<dbReference type="PANTHER" id="PTHR37423">
    <property type="entry name" value="SOLUBLE LYTIC MUREIN TRANSGLYCOSYLASE-RELATED"/>
    <property type="match status" value="1"/>
</dbReference>